<dbReference type="EMBL" id="JAJEQR010000004">
    <property type="protein sequence ID" value="MCC2229781.1"/>
    <property type="molecule type" value="Genomic_DNA"/>
</dbReference>
<dbReference type="GO" id="GO:0015109">
    <property type="term" value="F:chromate transmembrane transporter activity"/>
    <property type="evidence" value="ECO:0007669"/>
    <property type="project" value="InterPro"/>
</dbReference>
<evidence type="ECO:0000256" key="1">
    <source>
        <dbReference type="ARBA" id="ARBA00004651"/>
    </source>
</evidence>
<dbReference type="RefSeq" id="WP_308452568.1">
    <property type="nucleotide sequence ID" value="NZ_JAJEQR010000004.1"/>
</dbReference>
<name>A0AAE3JFJ1_9FIRM</name>
<protein>
    <submittedName>
        <fullName evidence="8">Chromate transporter</fullName>
    </submittedName>
</protein>
<dbReference type="Proteomes" id="UP001198182">
    <property type="component" value="Unassembled WGS sequence"/>
</dbReference>
<comment type="similarity">
    <text evidence="2">Belongs to the chromate ion transporter (CHR) (TC 2.A.51) family.</text>
</comment>
<feature type="transmembrane region" description="Helical" evidence="7">
    <location>
        <begin position="171"/>
        <end position="189"/>
    </location>
</feature>
<dbReference type="InterPro" id="IPR052518">
    <property type="entry name" value="CHR_Transporter"/>
</dbReference>
<organism evidence="8 9">
    <name type="scientific">Hominifimenecus microfluidus</name>
    <dbReference type="NCBI Taxonomy" id="2885348"/>
    <lineage>
        <taxon>Bacteria</taxon>
        <taxon>Bacillati</taxon>
        <taxon>Bacillota</taxon>
        <taxon>Clostridia</taxon>
        <taxon>Lachnospirales</taxon>
        <taxon>Lachnospiraceae</taxon>
        <taxon>Hominifimenecus</taxon>
    </lineage>
</organism>
<evidence type="ECO:0000256" key="2">
    <source>
        <dbReference type="ARBA" id="ARBA00005262"/>
    </source>
</evidence>
<evidence type="ECO:0000313" key="9">
    <source>
        <dbReference type="Proteomes" id="UP001198182"/>
    </source>
</evidence>
<evidence type="ECO:0000256" key="3">
    <source>
        <dbReference type="ARBA" id="ARBA00022475"/>
    </source>
</evidence>
<dbReference type="Pfam" id="PF02417">
    <property type="entry name" value="Chromate_transp"/>
    <property type="match status" value="1"/>
</dbReference>
<feature type="transmembrane region" description="Helical" evidence="7">
    <location>
        <begin position="148"/>
        <end position="164"/>
    </location>
</feature>
<dbReference type="GO" id="GO:0005886">
    <property type="term" value="C:plasma membrane"/>
    <property type="evidence" value="ECO:0007669"/>
    <property type="project" value="UniProtKB-SubCell"/>
</dbReference>
<dbReference type="PANTHER" id="PTHR43663:SF1">
    <property type="entry name" value="CHROMATE TRANSPORTER"/>
    <property type="match status" value="1"/>
</dbReference>
<evidence type="ECO:0000256" key="6">
    <source>
        <dbReference type="ARBA" id="ARBA00023136"/>
    </source>
</evidence>
<sequence length="190" mass="20444">MIYLTLFIEFFKIGLFAIGGGLATLPFLQDFAARTGLITSADIANMIAISESTPGPIGINSATYFGYQIGGVPGGIIAVVGLVTPSIIIIILVSQFLKKFKENRYVQGAFYGLRPASTGLIAAACFSVMQIALFSQDLFAQTGVFTDLFQWKHILLAVILFFVIKKTNKHPIIYLAASAVIGIVFHFAGV</sequence>
<reference evidence="8" key="1">
    <citation type="submission" date="2021-10" db="EMBL/GenBank/DDBJ databases">
        <title>Anaerobic single-cell dispensing facilitates the cultivation of human gut bacteria.</title>
        <authorList>
            <person name="Afrizal A."/>
        </authorList>
    </citation>
    <scope>NUCLEOTIDE SEQUENCE</scope>
    <source>
        <strain evidence="8">CLA-AA-H215</strain>
    </source>
</reference>
<feature type="transmembrane region" description="Helical" evidence="7">
    <location>
        <begin position="118"/>
        <end position="136"/>
    </location>
</feature>
<keyword evidence="3" id="KW-1003">Cell membrane</keyword>
<evidence type="ECO:0000313" key="8">
    <source>
        <dbReference type="EMBL" id="MCC2229781.1"/>
    </source>
</evidence>
<keyword evidence="9" id="KW-1185">Reference proteome</keyword>
<accession>A0AAE3JFJ1</accession>
<feature type="transmembrane region" description="Helical" evidence="7">
    <location>
        <begin position="75"/>
        <end position="97"/>
    </location>
</feature>
<evidence type="ECO:0000256" key="4">
    <source>
        <dbReference type="ARBA" id="ARBA00022692"/>
    </source>
</evidence>
<evidence type="ECO:0000256" key="7">
    <source>
        <dbReference type="SAM" id="Phobius"/>
    </source>
</evidence>
<dbReference type="AlphaFoldDB" id="A0AAE3JFJ1"/>
<gene>
    <name evidence="8" type="ORF">LKD81_02025</name>
</gene>
<feature type="transmembrane region" description="Helical" evidence="7">
    <location>
        <begin position="7"/>
        <end position="28"/>
    </location>
</feature>
<keyword evidence="5 7" id="KW-1133">Transmembrane helix</keyword>
<dbReference type="PANTHER" id="PTHR43663">
    <property type="entry name" value="CHROMATE TRANSPORT PROTEIN-RELATED"/>
    <property type="match status" value="1"/>
</dbReference>
<keyword evidence="6 7" id="KW-0472">Membrane</keyword>
<comment type="subcellular location">
    <subcellularLocation>
        <location evidence="1">Cell membrane</location>
        <topology evidence="1">Multi-pass membrane protein</topology>
    </subcellularLocation>
</comment>
<dbReference type="InterPro" id="IPR003370">
    <property type="entry name" value="Chromate_transpt"/>
</dbReference>
<evidence type="ECO:0000256" key="5">
    <source>
        <dbReference type="ARBA" id="ARBA00022989"/>
    </source>
</evidence>
<keyword evidence="4 7" id="KW-0812">Transmembrane</keyword>
<proteinExistence type="inferred from homology"/>
<comment type="caution">
    <text evidence="8">The sequence shown here is derived from an EMBL/GenBank/DDBJ whole genome shotgun (WGS) entry which is preliminary data.</text>
</comment>